<dbReference type="InterPro" id="IPR002500">
    <property type="entry name" value="PAPS_reduct_dom"/>
</dbReference>
<dbReference type="InterPro" id="IPR017896">
    <property type="entry name" value="4Fe4S_Fe-S-bd"/>
</dbReference>
<dbReference type="PROSITE" id="PS00198">
    <property type="entry name" value="4FE4S_FER_1"/>
    <property type="match status" value="1"/>
</dbReference>
<evidence type="ECO:0000259" key="1">
    <source>
        <dbReference type="PROSITE" id="PS51379"/>
    </source>
</evidence>
<dbReference type="GeneID" id="9345762"/>
<dbReference type="PANTHER" id="PTHR43196:SF2">
    <property type="entry name" value="PHOSPHOADENOSINE PHOSPHOSULFATE REDUCTASE"/>
    <property type="match status" value="1"/>
</dbReference>
<dbReference type="SUPFAM" id="SSF52402">
    <property type="entry name" value="Adenine nucleotide alpha hydrolases-like"/>
    <property type="match status" value="1"/>
</dbReference>
<accession>D7E660</accession>
<proteinExistence type="predicted"/>
<dbReference type="Gene3D" id="3.40.50.620">
    <property type="entry name" value="HUPs"/>
    <property type="match status" value="1"/>
</dbReference>
<dbReference type="AlphaFoldDB" id="D7E660"/>
<organism evidence="2 3">
    <name type="scientific">Methanohalobium evestigatum (strain ATCC BAA-1072 / DSM 3721 / NBRC 107634 / OCM 161 / Z-7303)</name>
    <dbReference type="NCBI Taxonomy" id="644295"/>
    <lineage>
        <taxon>Archaea</taxon>
        <taxon>Methanobacteriati</taxon>
        <taxon>Methanobacteriota</taxon>
        <taxon>Stenosarchaea group</taxon>
        <taxon>Methanomicrobia</taxon>
        <taxon>Methanosarcinales</taxon>
        <taxon>Methanosarcinaceae</taxon>
        <taxon>Methanohalobium</taxon>
    </lineage>
</organism>
<dbReference type="OrthoDB" id="5817at2157"/>
<dbReference type="RefSeq" id="WP_013193650.1">
    <property type="nucleotide sequence ID" value="NC_014253.1"/>
</dbReference>
<reference evidence="2 3" key="1">
    <citation type="submission" date="2010-06" db="EMBL/GenBank/DDBJ databases">
        <title>Complete sequence chromosome of Methanohalobium evestigatum Z-7303.</title>
        <authorList>
            <consortium name="US DOE Joint Genome Institute"/>
            <person name="Lucas S."/>
            <person name="Copeland A."/>
            <person name="Lapidus A."/>
            <person name="Cheng J.-F."/>
            <person name="Bruce D."/>
            <person name="Goodwin L."/>
            <person name="Pitluck S."/>
            <person name="Saunders E."/>
            <person name="Detter J.C."/>
            <person name="Han C."/>
            <person name="Tapia R."/>
            <person name="Land M."/>
            <person name="Hauser L."/>
            <person name="Kyrpides N."/>
            <person name="Mikhailova N."/>
            <person name="Sieprawska-Lupa M."/>
            <person name="Whitman W.B."/>
            <person name="Anderson I."/>
            <person name="Woyke T."/>
        </authorList>
    </citation>
    <scope>NUCLEOTIDE SEQUENCE [LARGE SCALE GENOMIC DNA]</scope>
    <source>
        <strain evidence="3">ATCC BAA-1072 / DSM 3721 / NBRC 107634 / OCM 161 / Z-7303</strain>
    </source>
</reference>
<evidence type="ECO:0000313" key="3">
    <source>
        <dbReference type="Proteomes" id="UP000000391"/>
    </source>
</evidence>
<dbReference type="Gene3D" id="3.30.70.20">
    <property type="match status" value="1"/>
</dbReference>
<dbReference type="EMBL" id="CP002069">
    <property type="protein sequence ID" value="ADI73082.1"/>
    <property type="molecule type" value="Genomic_DNA"/>
</dbReference>
<feature type="domain" description="4Fe-4S ferredoxin-type" evidence="1">
    <location>
        <begin position="306"/>
        <end position="336"/>
    </location>
</feature>
<dbReference type="Pfam" id="PF01507">
    <property type="entry name" value="PAPS_reduct"/>
    <property type="match status" value="1"/>
</dbReference>
<evidence type="ECO:0000313" key="2">
    <source>
        <dbReference type="EMBL" id="ADI73082.1"/>
    </source>
</evidence>
<gene>
    <name evidence="2" type="ordered locus">Metev_0151</name>
</gene>
<dbReference type="HOGENOM" id="CLU_732851_0_0_2"/>
<dbReference type="PROSITE" id="PS51379">
    <property type="entry name" value="4FE4S_FER_2"/>
    <property type="match status" value="1"/>
</dbReference>
<sequence>MDLLSKEVEAISFLYQQSENRKLAVSFSGGKDSLVVLDLCTRVGIEKVVFSDTTIEFKENLNFIKTVEKVYGIKIDVVSSNNDFFDVVDRVGFPSRRLRWCCDVFKFGPLAKYAIDKNLDGYVTGLRRAEAKTRADYFDVDNNQMVPISQINPILNWEEDDVWEYINEHNLPINPLYEYFDRIGCWCCPFQSMTEWDTLEKYFPELMEKLEAKLDQFADQIGIKDKEQFIKEKKWTGWATAQSKSPAGTRKLCDSGEKNTIDLGFFGNSEKEVKKISKLLPILTDDYFTIGKSLRITVDKNKKQRVNTLIEKCMNCVGCGACTALCPLGALYVENGLITVDENLCTKCEKCLSTKVLRGACIVRNYAPNRKTITSYH</sequence>
<protein>
    <submittedName>
        <fullName evidence="2">Phosphoadenosine phosphosulfate reductase</fullName>
    </submittedName>
</protein>
<keyword evidence="3" id="KW-1185">Reference proteome</keyword>
<dbReference type="STRING" id="644295.Metev_0151"/>
<dbReference type="SUPFAM" id="SSF54862">
    <property type="entry name" value="4Fe-4S ferredoxins"/>
    <property type="match status" value="1"/>
</dbReference>
<dbReference type="Proteomes" id="UP000000391">
    <property type="component" value="Chromosome"/>
</dbReference>
<dbReference type="GO" id="GO:0016491">
    <property type="term" value="F:oxidoreductase activity"/>
    <property type="evidence" value="ECO:0007669"/>
    <property type="project" value="UniProtKB-ARBA"/>
</dbReference>
<dbReference type="InterPro" id="IPR050128">
    <property type="entry name" value="Sulfate_adenylyltrnsfr_sub2"/>
</dbReference>
<dbReference type="KEGG" id="mev:Metev_0151"/>
<dbReference type="InterPro" id="IPR017900">
    <property type="entry name" value="4Fe4S_Fe_S_CS"/>
</dbReference>
<name>D7E660_METEZ</name>
<dbReference type="PANTHER" id="PTHR43196">
    <property type="entry name" value="SULFATE ADENYLYLTRANSFERASE SUBUNIT 2"/>
    <property type="match status" value="1"/>
</dbReference>
<dbReference type="InterPro" id="IPR014729">
    <property type="entry name" value="Rossmann-like_a/b/a_fold"/>
</dbReference>